<protein>
    <recommendedName>
        <fullName evidence="3">Lipoprotein</fullName>
    </recommendedName>
</protein>
<sequence length="171" mass="19494">MGLVEAIVFRGWPRPERPEKLVLDLTRPSLCTLRLGEPVSRVREVLGAPASWREKRKWGCWAYPAWGLCIDVPAEREVESFRIALQRPEEGLTSTRLPWQSFSGQIVLPQQTVPASRLTTRQAFEAAFSRPSEVEELLGDTVLTWERDGWILEVAFHPEGGPLYVDVQRND</sequence>
<proteinExistence type="predicted"/>
<name>A0ABY9X095_9BACT</name>
<dbReference type="EMBL" id="CP043494">
    <property type="protein sequence ID" value="WNG48812.1"/>
    <property type="molecule type" value="Genomic_DNA"/>
</dbReference>
<accession>A0ABY9X095</accession>
<evidence type="ECO:0000313" key="2">
    <source>
        <dbReference type="Proteomes" id="UP001611383"/>
    </source>
</evidence>
<keyword evidence="2" id="KW-1185">Reference proteome</keyword>
<reference evidence="1 2" key="1">
    <citation type="submission" date="2019-08" db="EMBL/GenBank/DDBJ databases">
        <title>Archangium and Cystobacter genomes.</title>
        <authorList>
            <person name="Chen I.-C.K."/>
            <person name="Wielgoss S."/>
        </authorList>
    </citation>
    <scope>NUCLEOTIDE SEQUENCE [LARGE SCALE GENOMIC DNA]</scope>
    <source>
        <strain evidence="1 2">Cbm 6</strain>
    </source>
</reference>
<organism evidence="1 2">
    <name type="scientific">Archangium minus</name>
    <dbReference type="NCBI Taxonomy" id="83450"/>
    <lineage>
        <taxon>Bacteria</taxon>
        <taxon>Pseudomonadati</taxon>
        <taxon>Myxococcota</taxon>
        <taxon>Myxococcia</taxon>
        <taxon>Myxococcales</taxon>
        <taxon>Cystobacterineae</taxon>
        <taxon>Archangiaceae</taxon>
        <taxon>Archangium</taxon>
    </lineage>
</organism>
<evidence type="ECO:0008006" key="3">
    <source>
        <dbReference type="Google" id="ProtNLM"/>
    </source>
</evidence>
<evidence type="ECO:0000313" key="1">
    <source>
        <dbReference type="EMBL" id="WNG48812.1"/>
    </source>
</evidence>
<dbReference type="Proteomes" id="UP001611383">
    <property type="component" value="Chromosome"/>
</dbReference>
<gene>
    <name evidence="1" type="ORF">F0U60_35370</name>
</gene>
<dbReference type="RefSeq" id="WP_395806470.1">
    <property type="nucleotide sequence ID" value="NZ_CP043494.1"/>
</dbReference>